<dbReference type="Proteomes" id="UP000325743">
    <property type="component" value="Chromosome 2"/>
</dbReference>
<evidence type="ECO:0000313" key="3">
    <source>
        <dbReference type="EMBL" id="QEZ46609.1"/>
    </source>
</evidence>
<protein>
    <submittedName>
        <fullName evidence="3">Tripartite tricarboxylate transporter substrate binding protein</fullName>
    </submittedName>
</protein>
<dbReference type="Gene3D" id="3.40.190.10">
    <property type="entry name" value="Periplasmic binding protein-like II"/>
    <property type="match status" value="1"/>
</dbReference>
<dbReference type="InterPro" id="IPR042100">
    <property type="entry name" value="Bug_dom1"/>
</dbReference>
<evidence type="ECO:0000256" key="2">
    <source>
        <dbReference type="SAM" id="SignalP"/>
    </source>
</evidence>
<dbReference type="AlphaFoldDB" id="A0A5P3VP89"/>
<evidence type="ECO:0000313" key="4">
    <source>
        <dbReference type="Proteomes" id="UP000325743"/>
    </source>
</evidence>
<dbReference type="PANTHER" id="PTHR42928">
    <property type="entry name" value="TRICARBOXYLATE-BINDING PROTEIN"/>
    <property type="match status" value="1"/>
</dbReference>
<dbReference type="RefSeq" id="WP_151071798.1">
    <property type="nucleotide sequence ID" value="NZ_CP032519.1"/>
</dbReference>
<keyword evidence="2" id="KW-0732">Signal</keyword>
<comment type="similarity">
    <text evidence="1">Belongs to the UPF0065 (bug) family.</text>
</comment>
<feature type="signal peptide" evidence="2">
    <location>
        <begin position="1"/>
        <end position="20"/>
    </location>
</feature>
<dbReference type="SUPFAM" id="SSF53850">
    <property type="entry name" value="Periplasmic binding protein-like II"/>
    <property type="match status" value="1"/>
</dbReference>
<dbReference type="PIRSF" id="PIRSF017082">
    <property type="entry name" value="YflP"/>
    <property type="match status" value="1"/>
</dbReference>
<reference evidence="3 4" key="1">
    <citation type="submission" date="2018-09" db="EMBL/GenBank/DDBJ databases">
        <title>Complete genome sequence of Cupriavidus oxalaticus T2, a bacterium capable of phenol tolerance and degradation.</title>
        <authorList>
            <person name="Yan J."/>
        </authorList>
    </citation>
    <scope>NUCLEOTIDE SEQUENCE [LARGE SCALE GENOMIC DNA]</scope>
    <source>
        <strain evidence="3 4">T2</strain>
    </source>
</reference>
<dbReference type="CDD" id="cd07012">
    <property type="entry name" value="PBP2_Bug_TTT"/>
    <property type="match status" value="1"/>
</dbReference>
<organism evidence="3 4">
    <name type="scientific">Cupriavidus oxalaticus</name>
    <dbReference type="NCBI Taxonomy" id="96344"/>
    <lineage>
        <taxon>Bacteria</taxon>
        <taxon>Pseudomonadati</taxon>
        <taxon>Pseudomonadota</taxon>
        <taxon>Betaproteobacteria</taxon>
        <taxon>Burkholderiales</taxon>
        <taxon>Burkholderiaceae</taxon>
        <taxon>Cupriavidus</taxon>
    </lineage>
</organism>
<accession>A0A5P3VP89</accession>
<dbReference type="EMBL" id="CP032519">
    <property type="protein sequence ID" value="QEZ46609.1"/>
    <property type="molecule type" value="Genomic_DNA"/>
</dbReference>
<dbReference type="PANTHER" id="PTHR42928:SF5">
    <property type="entry name" value="BLR1237 PROTEIN"/>
    <property type="match status" value="1"/>
</dbReference>
<proteinExistence type="inferred from homology"/>
<feature type="chain" id="PRO_5024803328" evidence="2">
    <location>
        <begin position="21"/>
        <end position="322"/>
    </location>
</feature>
<dbReference type="InterPro" id="IPR005064">
    <property type="entry name" value="BUG"/>
</dbReference>
<dbReference type="Gene3D" id="3.40.190.150">
    <property type="entry name" value="Bordetella uptake gene, domain 1"/>
    <property type="match status" value="1"/>
</dbReference>
<sequence length="322" mass="33947">MRRLKLLCVVTMCLAGSAGAQTAWPTKPVRLVVPYAAGGPVDNLARALSAQLSQVWGQPVVVDNRPGGNEVIGAAAVAKASGDGYTLLLATDAAATLNLYVFRKLPYDPVKELAPITRVAMANMAIAVSNTLPVTDLRSFVAYVKTHPGQVSYGSAGVGNGTHLSLAWFAKESGIEMVHVPYKGLAPALQDVMAGTIQMTIGAGSVVGPFAQSGKVRALAISGKSRASILPNVPTFAEAGFPKFDASFPFSLLAPGNTPEALRQKIYADVKKIVMTEQFRRENLEKYALDPVLDSPQEFAKALVKDRALAAEKVKASGAQLD</sequence>
<name>A0A5P3VP89_9BURK</name>
<dbReference type="Pfam" id="PF03401">
    <property type="entry name" value="TctC"/>
    <property type="match status" value="1"/>
</dbReference>
<evidence type="ECO:0000256" key="1">
    <source>
        <dbReference type="ARBA" id="ARBA00006987"/>
    </source>
</evidence>
<gene>
    <name evidence="3" type="ORF">D2917_20535</name>
</gene>